<comment type="caution">
    <text evidence="1">The sequence shown here is derived from an EMBL/GenBank/DDBJ whole genome shotgun (WGS) entry which is preliminary data.</text>
</comment>
<protein>
    <submittedName>
        <fullName evidence="1">Tryptophan synthase subunit alpha</fullName>
    </submittedName>
</protein>
<dbReference type="UniPathway" id="UPA00035">
    <property type="reaction ID" value="UER00044"/>
</dbReference>
<feature type="non-terminal residue" evidence="1">
    <location>
        <position position="36"/>
    </location>
</feature>
<name>A0A7V1LPK4_CALAY</name>
<proteinExistence type="predicted"/>
<evidence type="ECO:0000313" key="1">
    <source>
        <dbReference type="EMBL" id="HED11783.1"/>
    </source>
</evidence>
<dbReference type="AlphaFoldDB" id="A0A7V1LPK4"/>
<dbReference type="Gene3D" id="3.20.20.70">
    <property type="entry name" value="Aldolase class I"/>
    <property type="match status" value="1"/>
</dbReference>
<dbReference type="InterPro" id="IPR013785">
    <property type="entry name" value="Aldolase_TIM"/>
</dbReference>
<gene>
    <name evidence="1" type="ORF">ENJ10_13910</name>
</gene>
<dbReference type="InterPro" id="IPR011060">
    <property type="entry name" value="RibuloseP-bd_barrel"/>
</dbReference>
<dbReference type="Proteomes" id="UP000886005">
    <property type="component" value="Unassembled WGS sequence"/>
</dbReference>
<dbReference type="SUPFAM" id="SSF51366">
    <property type="entry name" value="Ribulose-phoshate binding barrel"/>
    <property type="match status" value="1"/>
</dbReference>
<reference evidence="1" key="1">
    <citation type="journal article" date="2020" name="mSystems">
        <title>Genome- and Community-Level Interaction Insights into Carbon Utilization and Element Cycling Functions of Hydrothermarchaeota in Hydrothermal Sediment.</title>
        <authorList>
            <person name="Zhou Z."/>
            <person name="Liu Y."/>
            <person name="Xu W."/>
            <person name="Pan J."/>
            <person name="Luo Z.H."/>
            <person name="Li M."/>
        </authorList>
    </citation>
    <scope>NUCLEOTIDE SEQUENCE [LARGE SCALE GENOMIC DNA]</scope>
    <source>
        <strain evidence="1">HyVt-456</strain>
    </source>
</reference>
<organism evidence="1">
    <name type="scientific">Caldithrix abyssi</name>
    <dbReference type="NCBI Taxonomy" id="187145"/>
    <lineage>
        <taxon>Bacteria</taxon>
        <taxon>Pseudomonadati</taxon>
        <taxon>Calditrichota</taxon>
        <taxon>Calditrichia</taxon>
        <taxon>Calditrichales</taxon>
        <taxon>Calditrichaceae</taxon>
        <taxon>Caldithrix</taxon>
    </lineage>
</organism>
<sequence length="36" mass="4119">MSDRYLNMFTKLKEQNEGAFIPFVTLGDPDIPTSLE</sequence>
<dbReference type="GO" id="GO:0000162">
    <property type="term" value="P:L-tryptophan biosynthetic process"/>
    <property type="evidence" value="ECO:0007669"/>
    <property type="project" value="UniProtKB-UniPathway"/>
</dbReference>
<dbReference type="EMBL" id="DRLD01000393">
    <property type="protein sequence ID" value="HED11783.1"/>
    <property type="molecule type" value="Genomic_DNA"/>
</dbReference>
<accession>A0A7V1LPK4</accession>